<comment type="caution">
    <text evidence="6">The sequence shown here is derived from an EMBL/GenBank/DDBJ whole genome shotgun (WGS) entry which is preliminary data.</text>
</comment>
<dbReference type="PANTHER" id="PTHR12411">
    <property type="entry name" value="CYSTEINE PROTEASE FAMILY C1-RELATED"/>
    <property type="match status" value="1"/>
</dbReference>
<proteinExistence type="inferred from homology"/>
<dbReference type="InterPro" id="IPR013128">
    <property type="entry name" value="Peptidase_C1A"/>
</dbReference>
<evidence type="ECO:0000313" key="7">
    <source>
        <dbReference type="Proteomes" id="UP001566132"/>
    </source>
</evidence>
<dbReference type="SMART" id="SM00645">
    <property type="entry name" value="Pept_C1"/>
    <property type="match status" value="1"/>
</dbReference>
<gene>
    <name evidence="6" type="ORF">ABEB36_009777</name>
</gene>
<accession>A0ABD1EHZ1</accession>
<keyword evidence="3" id="KW-0732">Signal</keyword>
<organism evidence="6 7">
    <name type="scientific">Hypothenemus hampei</name>
    <name type="common">Coffee berry borer</name>
    <dbReference type="NCBI Taxonomy" id="57062"/>
    <lineage>
        <taxon>Eukaryota</taxon>
        <taxon>Metazoa</taxon>
        <taxon>Ecdysozoa</taxon>
        <taxon>Arthropoda</taxon>
        <taxon>Hexapoda</taxon>
        <taxon>Insecta</taxon>
        <taxon>Pterygota</taxon>
        <taxon>Neoptera</taxon>
        <taxon>Endopterygota</taxon>
        <taxon>Coleoptera</taxon>
        <taxon>Polyphaga</taxon>
        <taxon>Cucujiformia</taxon>
        <taxon>Curculionidae</taxon>
        <taxon>Scolytinae</taxon>
        <taxon>Hypothenemus</taxon>
    </lineage>
</organism>
<dbReference type="InterPro" id="IPR039417">
    <property type="entry name" value="Peptidase_C1A_papain-like"/>
</dbReference>
<keyword evidence="2" id="KW-1015">Disulfide bond</keyword>
<dbReference type="InterPro" id="IPR025661">
    <property type="entry name" value="Pept_asp_AS"/>
</dbReference>
<dbReference type="PRINTS" id="PR00705">
    <property type="entry name" value="PAPAIN"/>
</dbReference>
<dbReference type="PROSITE" id="PS00640">
    <property type="entry name" value="THIOL_PROTEASE_ASN"/>
    <property type="match status" value="1"/>
</dbReference>
<dbReference type="SMART" id="SM00848">
    <property type="entry name" value="Inhibitor_I29"/>
    <property type="match status" value="1"/>
</dbReference>
<evidence type="ECO:0000256" key="1">
    <source>
        <dbReference type="ARBA" id="ARBA00008455"/>
    </source>
</evidence>
<sequence length="334" mass="37883">MKCFIVIFLASFPCLTLASPFKSDEHWMNFKSKYGKVYENLEEESRRLKIFQENIINIESHNDRYAAGQETYKMGINKFGDQSPEEFLGFLKHKSGQRSLNKEASKIADLHKPDLPNATDWREMNAVTPVRDQKNCAASWAFSVTGSLEGFYHLRYKRFKSPVAFSVQQLIDCDEANYGCYGGNEASAMDYFTTFGIETDSAYPYVALKNLCQYNQSIVFAHLESFIPIEPEDEQTILIVVGFLGPVSVAIDATRLQFYESGIFSDNTCSKTTTNHAVLAVGYNKDNTTDLDYWIVKNSWGTSWGEDGYFKIKRGVNECAFAMEAVYPSFGIQP</sequence>
<dbReference type="EMBL" id="JBDJPC010000007">
    <property type="protein sequence ID" value="KAL1494131.1"/>
    <property type="molecule type" value="Genomic_DNA"/>
</dbReference>
<evidence type="ECO:0000256" key="2">
    <source>
        <dbReference type="ARBA" id="ARBA00023157"/>
    </source>
</evidence>
<evidence type="ECO:0000256" key="3">
    <source>
        <dbReference type="SAM" id="SignalP"/>
    </source>
</evidence>
<dbReference type="Pfam" id="PF00112">
    <property type="entry name" value="Peptidase_C1"/>
    <property type="match status" value="1"/>
</dbReference>
<dbReference type="FunFam" id="3.90.70.10:FF:000332">
    <property type="entry name" value="Cathepsin L1"/>
    <property type="match status" value="1"/>
</dbReference>
<dbReference type="InterPro" id="IPR025660">
    <property type="entry name" value="Pept_his_AS"/>
</dbReference>
<comment type="similarity">
    <text evidence="1">Belongs to the peptidase C1 family.</text>
</comment>
<feature type="chain" id="PRO_5044789865" evidence="3">
    <location>
        <begin position="19"/>
        <end position="334"/>
    </location>
</feature>
<dbReference type="InterPro" id="IPR000668">
    <property type="entry name" value="Peptidase_C1A_C"/>
</dbReference>
<reference evidence="6 7" key="1">
    <citation type="submission" date="2024-05" db="EMBL/GenBank/DDBJ databases">
        <title>Genetic variation in Jamaican populations of the coffee berry borer (Hypothenemus hampei).</title>
        <authorList>
            <person name="Errbii M."/>
            <person name="Myrie A."/>
        </authorList>
    </citation>
    <scope>NUCLEOTIDE SEQUENCE [LARGE SCALE GENOMIC DNA]</scope>
    <source>
        <strain evidence="6">JA-Hopewell-2020-01-JO</strain>
        <tissue evidence="6">Whole body</tissue>
    </source>
</reference>
<feature type="domain" description="Peptidase C1A papain C-terminal" evidence="4">
    <location>
        <begin position="115"/>
        <end position="329"/>
    </location>
</feature>
<dbReference type="Gene3D" id="3.90.70.10">
    <property type="entry name" value="Cysteine proteinases"/>
    <property type="match status" value="1"/>
</dbReference>
<feature type="signal peptide" evidence="3">
    <location>
        <begin position="1"/>
        <end position="18"/>
    </location>
</feature>
<dbReference type="PROSITE" id="PS00639">
    <property type="entry name" value="THIOL_PROTEASE_HIS"/>
    <property type="match status" value="1"/>
</dbReference>
<evidence type="ECO:0000259" key="4">
    <source>
        <dbReference type="SMART" id="SM00645"/>
    </source>
</evidence>
<dbReference type="Proteomes" id="UP001566132">
    <property type="component" value="Unassembled WGS sequence"/>
</dbReference>
<evidence type="ECO:0000259" key="5">
    <source>
        <dbReference type="SMART" id="SM00848"/>
    </source>
</evidence>
<dbReference type="InterPro" id="IPR013201">
    <property type="entry name" value="Prot_inhib_I29"/>
</dbReference>
<dbReference type="InterPro" id="IPR038765">
    <property type="entry name" value="Papain-like_cys_pep_sf"/>
</dbReference>
<evidence type="ECO:0000313" key="6">
    <source>
        <dbReference type="EMBL" id="KAL1494131.1"/>
    </source>
</evidence>
<feature type="domain" description="Cathepsin propeptide inhibitor" evidence="5">
    <location>
        <begin position="27"/>
        <end position="87"/>
    </location>
</feature>
<keyword evidence="7" id="KW-1185">Reference proteome</keyword>
<dbReference type="Pfam" id="PF08246">
    <property type="entry name" value="Inhibitor_I29"/>
    <property type="match status" value="1"/>
</dbReference>
<dbReference type="CDD" id="cd02248">
    <property type="entry name" value="Peptidase_C1A"/>
    <property type="match status" value="1"/>
</dbReference>
<name>A0ABD1EHZ1_HYPHA</name>
<protein>
    <submittedName>
        <fullName evidence="6">Uncharacterized protein</fullName>
    </submittedName>
</protein>
<dbReference type="SUPFAM" id="SSF54001">
    <property type="entry name" value="Cysteine proteinases"/>
    <property type="match status" value="1"/>
</dbReference>
<dbReference type="AlphaFoldDB" id="A0ABD1EHZ1"/>